<dbReference type="GO" id="GO:0004672">
    <property type="term" value="F:protein kinase activity"/>
    <property type="evidence" value="ECO:0007669"/>
    <property type="project" value="InterPro"/>
</dbReference>
<dbReference type="Pfam" id="PF00069">
    <property type="entry name" value="Pkinase"/>
    <property type="match status" value="1"/>
</dbReference>
<keyword evidence="5" id="KW-1185">Reference proteome</keyword>
<dbReference type="GeneID" id="35442644"/>
<keyword evidence="2" id="KW-1133">Transmembrane helix</keyword>
<feature type="transmembrane region" description="Helical" evidence="2">
    <location>
        <begin position="411"/>
        <end position="433"/>
    </location>
</feature>
<dbReference type="RefSeq" id="XP_023462913.1">
    <property type="nucleotide sequence ID" value="XM_023611655.1"/>
</dbReference>
<evidence type="ECO:0000256" key="2">
    <source>
        <dbReference type="SAM" id="Phobius"/>
    </source>
</evidence>
<organism evidence="4 5">
    <name type="scientific">Rhizopus microsporus ATCC 52813</name>
    <dbReference type="NCBI Taxonomy" id="1340429"/>
    <lineage>
        <taxon>Eukaryota</taxon>
        <taxon>Fungi</taxon>
        <taxon>Fungi incertae sedis</taxon>
        <taxon>Mucoromycota</taxon>
        <taxon>Mucoromycotina</taxon>
        <taxon>Mucoromycetes</taxon>
        <taxon>Mucorales</taxon>
        <taxon>Mucorineae</taxon>
        <taxon>Rhizopodaceae</taxon>
        <taxon>Rhizopus</taxon>
    </lineage>
</organism>
<reference evidence="4 5" key="1">
    <citation type="journal article" date="2016" name="Proc. Natl. Acad. Sci. U.S.A.">
        <title>Lipid metabolic changes in an early divergent fungus govern the establishment of a mutualistic symbiosis with endobacteria.</title>
        <authorList>
            <person name="Lastovetsky O.A."/>
            <person name="Gaspar M.L."/>
            <person name="Mondo S.J."/>
            <person name="LaButti K.M."/>
            <person name="Sandor L."/>
            <person name="Grigoriev I.V."/>
            <person name="Henry S.A."/>
            <person name="Pawlowska T.E."/>
        </authorList>
    </citation>
    <scope>NUCLEOTIDE SEQUENCE [LARGE SCALE GENOMIC DNA]</scope>
    <source>
        <strain evidence="4 5">ATCC 52813</strain>
    </source>
</reference>
<dbReference type="STRING" id="1340429.A0A2G4SKB0"/>
<dbReference type="InterPro" id="IPR000719">
    <property type="entry name" value="Prot_kinase_dom"/>
</dbReference>
<dbReference type="SMART" id="SM00220">
    <property type="entry name" value="S_TKc"/>
    <property type="match status" value="1"/>
</dbReference>
<feature type="domain" description="Protein kinase" evidence="3">
    <location>
        <begin position="570"/>
        <end position="848"/>
    </location>
</feature>
<dbReference type="AlphaFoldDB" id="A0A2G4SKB0"/>
<evidence type="ECO:0000313" key="4">
    <source>
        <dbReference type="EMBL" id="PHZ09205.1"/>
    </source>
</evidence>
<dbReference type="EMBL" id="KZ303859">
    <property type="protein sequence ID" value="PHZ09205.1"/>
    <property type="molecule type" value="Genomic_DNA"/>
</dbReference>
<feature type="compositionally biased region" description="Polar residues" evidence="1">
    <location>
        <begin position="288"/>
        <end position="313"/>
    </location>
</feature>
<dbReference type="Gene3D" id="1.10.510.10">
    <property type="entry name" value="Transferase(Phosphotransferase) domain 1"/>
    <property type="match status" value="1"/>
</dbReference>
<dbReference type="GO" id="GO:0005524">
    <property type="term" value="F:ATP binding"/>
    <property type="evidence" value="ECO:0007669"/>
    <property type="project" value="InterPro"/>
</dbReference>
<evidence type="ECO:0000256" key="1">
    <source>
        <dbReference type="SAM" id="MobiDB-lite"/>
    </source>
</evidence>
<dbReference type="Proteomes" id="UP000242254">
    <property type="component" value="Unassembled WGS sequence"/>
</dbReference>
<feature type="region of interest" description="Disordered" evidence="1">
    <location>
        <begin position="281"/>
        <end position="313"/>
    </location>
</feature>
<dbReference type="InterPro" id="IPR011009">
    <property type="entry name" value="Kinase-like_dom_sf"/>
</dbReference>
<accession>A0A2G4SKB0</accession>
<evidence type="ECO:0000259" key="3">
    <source>
        <dbReference type="PROSITE" id="PS50011"/>
    </source>
</evidence>
<name>A0A2G4SKB0_RHIZD</name>
<sequence length="848" mass="93319">MSSATVACYGYNLGRVIFISKENQSGYSLHYFDTQQTAVYSSLLSNIKGYPENAVFNGVCAYDHTSSSILLVFESSNSSIGQSDSNAAQRAVSSAFFRLGLNSMTPVIISETDYLPDTQIISAVNMGSANTTYIAFLSNGLHGADDISLNTLLLGTPDMMVNKLMSVNQTGILAADVESQSVYLLQNGLVSEYRLKSLDYSTFRAFSSVSSVVAINTVSSTSVVSSSDNQTKYITYYDKQSNQVNIYIHNPSLTQYTPLYNNLASTFSLTQTSTVSSSTVKSANTATPTKHSSPSLHRQQFAKTTQPASNDTAHWTDNAVKRDIPMDWAIQRIPITISGQENCSLGQCILSVVAVPGTDQQLPINLISIIDKGSDGIGVYNNSEAFTQPPAPTNTEVAGVPHSGKNVPGGVIAGIVVGVVAFVFIGIGIFLYLRAKKLRRFGSFTSRSHQIEKKLEEEPVFIGEDLMQTAAANTRMTMQYNKFSSDSVTMIATTDTMTTTATAAIAAAAMSSSTSVLESHGFNDGRPDIRPVSYVEDVVDFAHLSEEEMLELEPERDGPMMLFNGAYKSLPEEQVIYYGQEGYATRTFMTDDGRYCTVHYFGSTRLDTFIRSVYAVSSMEDCPFIMKSKRAVVLNSPTPRYGYQFLWITSPIIPSLSLHHLMFENVWSPVDHQDGDKRVSTTFALLCAVNAVHTHKFVHLAIDPTTFYYESSVSDWTLGNFAYVQKQESLITKHGLPKQPTVFTPPEFLSDKSFLYKPVPEADTWSLGCVIYTVATNGLLLFDSVSDIQNLMATDGPILQTYIDKSIEENISNQDFRVLLNGMLQVSPKSRKSIQFALDYWRGKYSLE</sequence>
<proteinExistence type="predicted"/>
<keyword evidence="2" id="KW-0472">Membrane</keyword>
<dbReference type="SUPFAM" id="SSF56112">
    <property type="entry name" value="Protein kinase-like (PK-like)"/>
    <property type="match status" value="1"/>
</dbReference>
<keyword evidence="2" id="KW-0812">Transmembrane</keyword>
<dbReference type="PROSITE" id="PS50011">
    <property type="entry name" value="PROTEIN_KINASE_DOM"/>
    <property type="match status" value="1"/>
</dbReference>
<gene>
    <name evidence="4" type="ORF">RHIMIDRAFT_263266</name>
</gene>
<protein>
    <recommendedName>
        <fullName evidence="3">Protein kinase domain-containing protein</fullName>
    </recommendedName>
</protein>
<evidence type="ECO:0000313" key="5">
    <source>
        <dbReference type="Proteomes" id="UP000242254"/>
    </source>
</evidence>